<dbReference type="EMBL" id="JAFKGL010000023">
    <property type="protein sequence ID" value="MBN9413430.1"/>
    <property type="molecule type" value="Genomic_DNA"/>
</dbReference>
<proteinExistence type="inferred from homology"/>
<dbReference type="PANTHER" id="PTHR36582:SF2">
    <property type="entry name" value="ANTITOXIN PARD"/>
    <property type="match status" value="1"/>
</dbReference>
<dbReference type="Pfam" id="PF03693">
    <property type="entry name" value="ParD_antitoxin"/>
    <property type="match status" value="1"/>
</dbReference>
<dbReference type="InterPro" id="IPR038296">
    <property type="entry name" value="ParD_sf"/>
</dbReference>
<dbReference type="CDD" id="cd22231">
    <property type="entry name" value="RHH_NikR_HicB-like"/>
    <property type="match status" value="1"/>
</dbReference>
<evidence type="ECO:0000313" key="4">
    <source>
        <dbReference type="Proteomes" id="UP000664414"/>
    </source>
</evidence>
<comment type="similarity">
    <text evidence="1">Belongs to the ParD antitoxin family.</text>
</comment>
<dbReference type="PANTHER" id="PTHR36582">
    <property type="entry name" value="ANTITOXIN PARD"/>
    <property type="match status" value="1"/>
</dbReference>
<dbReference type="Proteomes" id="UP000664414">
    <property type="component" value="Unassembled WGS sequence"/>
</dbReference>
<protein>
    <submittedName>
        <fullName evidence="3">Type II toxin-antitoxin system ParD family antitoxin</fullName>
    </submittedName>
</protein>
<reference evidence="3" key="1">
    <citation type="submission" date="2021-02" db="EMBL/GenBank/DDBJ databases">
        <title>Thiocyanate and organic carbon inputs drive convergent selection for specific autotrophic Afipia and Thiobacillus strains within complex microbiomes.</title>
        <authorList>
            <person name="Huddy R.J."/>
            <person name="Sachdeva R."/>
            <person name="Kadzinga F."/>
            <person name="Kantor R.S."/>
            <person name="Harrison S.T.L."/>
            <person name="Banfield J.F."/>
        </authorList>
    </citation>
    <scope>NUCLEOTIDE SEQUENCE</scope>
    <source>
        <strain evidence="3">SCN18_10_11_15_R4_P_38_20</strain>
    </source>
</reference>
<organism evidence="3 4">
    <name type="scientific">Candidatus Paracaedimonas acanthamoebae</name>
    <dbReference type="NCBI Taxonomy" id="244581"/>
    <lineage>
        <taxon>Bacteria</taxon>
        <taxon>Pseudomonadati</taxon>
        <taxon>Pseudomonadota</taxon>
        <taxon>Alphaproteobacteria</taxon>
        <taxon>Holosporales</taxon>
        <taxon>Caedimonadaceae</taxon>
        <taxon>Candidatus Paracaedimonas</taxon>
    </lineage>
</organism>
<dbReference type="SUPFAM" id="SSF47598">
    <property type="entry name" value="Ribbon-helix-helix"/>
    <property type="match status" value="1"/>
</dbReference>
<keyword evidence="2" id="KW-1277">Toxin-antitoxin system</keyword>
<dbReference type="AlphaFoldDB" id="A0A8J7PJL6"/>
<evidence type="ECO:0000256" key="2">
    <source>
        <dbReference type="ARBA" id="ARBA00022649"/>
    </source>
</evidence>
<sequence length="83" mass="9638">MNISLNSNLEKFIHQKVEQGYYNSASEVVRDALRLFIEKETLFKQQVDKLNHDIELGLSQLSKGQGIEGDQIFQEIKMLNKKK</sequence>
<dbReference type="Gene3D" id="6.10.10.120">
    <property type="entry name" value="Antitoxin ParD1-like"/>
    <property type="match status" value="1"/>
</dbReference>
<evidence type="ECO:0000256" key="1">
    <source>
        <dbReference type="ARBA" id="ARBA00008580"/>
    </source>
</evidence>
<dbReference type="GO" id="GO:0006355">
    <property type="term" value="P:regulation of DNA-templated transcription"/>
    <property type="evidence" value="ECO:0007669"/>
    <property type="project" value="InterPro"/>
</dbReference>
<gene>
    <name evidence="3" type="ORF">J0H12_05860</name>
</gene>
<dbReference type="InterPro" id="IPR010985">
    <property type="entry name" value="Ribbon_hlx_hlx"/>
</dbReference>
<dbReference type="NCBIfam" id="TIGR02606">
    <property type="entry name" value="antidote_CC2985"/>
    <property type="match status" value="1"/>
</dbReference>
<accession>A0A8J7PJL6</accession>
<name>A0A8J7PJL6_9PROT</name>
<comment type="caution">
    <text evidence="3">The sequence shown here is derived from an EMBL/GenBank/DDBJ whole genome shotgun (WGS) entry which is preliminary data.</text>
</comment>
<evidence type="ECO:0000313" key="3">
    <source>
        <dbReference type="EMBL" id="MBN9413430.1"/>
    </source>
</evidence>
<dbReference type="InterPro" id="IPR022789">
    <property type="entry name" value="ParD"/>
</dbReference>